<sequence length="540" mass="56116">MVGLAGYGALALSAGSKTPGDTVIGGVQVGGKTHAQALDALRNGLQDKAAATIPVRFGEESIQLDPAAAGLAVDYDKSLEGLTGATFNPVALYDRLTGSVDREPARLVDQARLAGAITAAARGLTDKPVDAKLTFVDGAATVTPGVDGQAADVPATGAAIEKGWLLTDTINGVLATTAPEVTTEEAEAAKSDVAAKVVAGPVIVKVGDESFEVAGDAIAPSVTFVPKDGALATEYDEKKLVAAVRKAGQEAKVLRKGKDATVTSADGNFKVVPSVDGLDVDSAAVMSAMPAAVLAADRTAVVPGKASPAKFTTAKAKASLPTGVISTFTTNFPYAPDRTHNITIAARALNGTYVAPGETFSLNAHLGQRTPEKGYRGAPVIYDGRLTKDYGGGISQVSTTLFNAIFFSGAQIDEYHPHSFYISRYPEGREATISWPDVDNRFTNTTDGGIFITTQVTANAITVTFQGKKTWDIEATKGPRVNVTKPGKITDDEKGCVPQSPADGFDVTVGRIFKQGGKVVKTQYLTTHYIPEDLVICTNP</sequence>
<protein>
    <submittedName>
        <fullName evidence="2">VanW family protein</fullName>
    </submittedName>
</protein>
<dbReference type="Pfam" id="PF12229">
    <property type="entry name" value="PG_binding_4"/>
    <property type="match status" value="1"/>
</dbReference>
<dbReference type="InterPro" id="IPR007391">
    <property type="entry name" value="Vancomycin_resist_VanW"/>
</dbReference>
<comment type="caution">
    <text evidence="2">The sequence shown here is derived from an EMBL/GenBank/DDBJ whole genome shotgun (WGS) entry which is preliminary data.</text>
</comment>
<dbReference type="InterPro" id="IPR052913">
    <property type="entry name" value="Glycopeptide_resist_protein"/>
</dbReference>
<dbReference type="Pfam" id="PF04294">
    <property type="entry name" value="VanW"/>
    <property type="match status" value="1"/>
</dbReference>
<keyword evidence="3" id="KW-1185">Reference proteome</keyword>
<gene>
    <name evidence="2" type="ORF">GCM10009811_12230</name>
</gene>
<name>A0ABP4XRJ7_9MICO</name>
<dbReference type="InterPro" id="IPR022029">
    <property type="entry name" value="YoaR-like_PG-bd"/>
</dbReference>
<organism evidence="2 3">
    <name type="scientific">Nostocoides veronense</name>
    <dbReference type="NCBI Taxonomy" id="330836"/>
    <lineage>
        <taxon>Bacteria</taxon>
        <taxon>Bacillati</taxon>
        <taxon>Actinomycetota</taxon>
        <taxon>Actinomycetes</taxon>
        <taxon>Micrococcales</taxon>
        <taxon>Intrasporangiaceae</taxon>
        <taxon>Nostocoides</taxon>
    </lineage>
</organism>
<dbReference type="EMBL" id="BAAAPO010000021">
    <property type="protein sequence ID" value="GAA1788841.1"/>
    <property type="molecule type" value="Genomic_DNA"/>
</dbReference>
<evidence type="ECO:0000313" key="3">
    <source>
        <dbReference type="Proteomes" id="UP001499938"/>
    </source>
</evidence>
<reference evidence="3" key="1">
    <citation type="journal article" date="2019" name="Int. J. Syst. Evol. Microbiol.">
        <title>The Global Catalogue of Microorganisms (GCM) 10K type strain sequencing project: providing services to taxonomists for standard genome sequencing and annotation.</title>
        <authorList>
            <consortium name="The Broad Institute Genomics Platform"/>
            <consortium name="The Broad Institute Genome Sequencing Center for Infectious Disease"/>
            <person name="Wu L."/>
            <person name="Ma J."/>
        </authorList>
    </citation>
    <scope>NUCLEOTIDE SEQUENCE [LARGE SCALE GENOMIC DNA]</scope>
    <source>
        <strain evidence="3">JCM 15592</strain>
    </source>
</reference>
<evidence type="ECO:0000313" key="2">
    <source>
        <dbReference type="EMBL" id="GAA1788841.1"/>
    </source>
</evidence>
<evidence type="ECO:0000259" key="1">
    <source>
        <dbReference type="Pfam" id="PF12229"/>
    </source>
</evidence>
<dbReference type="Proteomes" id="UP001499938">
    <property type="component" value="Unassembled WGS sequence"/>
</dbReference>
<dbReference type="PANTHER" id="PTHR35788:SF1">
    <property type="entry name" value="EXPORTED PROTEIN"/>
    <property type="match status" value="1"/>
</dbReference>
<feature type="domain" description="YoaR-like putative peptidoglycan binding" evidence="1">
    <location>
        <begin position="208"/>
        <end position="296"/>
    </location>
</feature>
<proteinExistence type="predicted"/>
<dbReference type="PANTHER" id="PTHR35788">
    <property type="entry name" value="EXPORTED PROTEIN-RELATED"/>
    <property type="match status" value="1"/>
</dbReference>
<accession>A0ABP4XRJ7</accession>